<gene>
    <name evidence="9" type="ORF">Cgig2_026599</name>
</gene>
<dbReference type="Proteomes" id="UP001153076">
    <property type="component" value="Unassembled WGS sequence"/>
</dbReference>
<keyword evidence="7" id="KW-1133">Transmembrane helix</keyword>
<keyword evidence="7" id="KW-0472">Membrane</keyword>
<keyword evidence="5" id="KW-0560">Oxidoreductase</keyword>
<keyword evidence="4" id="KW-0735">Signal-anchor</keyword>
<proteinExistence type="inferred from homology"/>
<dbReference type="OrthoDB" id="47007at2759"/>
<evidence type="ECO:0000256" key="5">
    <source>
        <dbReference type="ARBA" id="ARBA00023002"/>
    </source>
</evidence>
<dbReference type="InterPro" id="IPR002347">
    <property type="entry name" value="SDR_fam"/>
</dbReference>
<dbReference type="GO" id="GO:0016020">
    <property type="term" value="C:membrane"/>
    <property type="evidence" value="ECO:0007669"/>
    <property type="project" value="UniProtKB-SubCell"/>
</dbReference>
<evidence type="ECO:0000256" key="4">
    <source>
        <dbReference type="ARBA" id="ARBA00022968"/>
    </source>
</evidence>
<dbReference type="Pfam" id="PF00106">
    <property type="entry name" value="adh_short"/>
    <property type="match status" value="1"/>
</dbReference>
<organism evidence="9 10">
    <name type="scientific">Carnegiea gigantea</name>
    <dbReference type="NCBI Taxonomy" id="171969"/>
    <lineage>
        <taxon>Eukaryota</taxon>
        <taxon>Viridiplantae</taxon>
        <taxon>Streptophyta</taxon>
        <taxon>Embryophyta</taxon>
        <taxon>Tracheophyta</taxon>
        <taxon>Spermatophyta</taxon>
        <taxon>Magnoliopsida</taxon>
        <taxon>eudicotyledons</taxon>
        <taxon>Gunneridae</taxon>
        <taxon>Pentapetalae</taxon>
        <taxon>Caryophyllales</taxon>
        <taxon>Cactineae</taxon>
        <taxon>Cactaceae</taxon>
        <taxon>Cactoideae</taxon>
        <taxon>Echinocereeae</taxon>
        <taxon>Carnegiea</taxon>
    </lineage>
</organism>
<dbReference type="InterPro" id="IPR036291">
    <property type="entry name" value="NAD(P)-bd_dom_sf"/>
</dbReference>
<sequence length="349" mass="38327">MDLINTFLNLTAPPFTFITLCLLLPPFQLLKLFLSLVSSVFSEDVAGKVVLITGASSGIGEHLAYEYAKRGACLVLAARRERSLREVADLCMELGSLDAIVVGADVSKVEDCQRIVDATISHFGRLDHLVNNAGIVGVSAVEDAEDITKMRPVMDINFWGSVYTTRFAIPHLRNTQGRIVVMSSSAAWLPAPRETIYNASKAAMLSFFDTLRVELGSDIKITIVTPGLIESEFIKGKVLTKEGEMKVDQELRDVQVNVIPVGTVGGTAKSIVNSVLRGDRYVTVPAWFRVTYFLKVFCPEVLEWTYRVLSMMSTDESPYGAMGKKILDTTGAKAVLYPPGVHSHEVKFD</sequence>
<evidence type="ECO:0000256" key="6">
    <source>
        <dbReference type="RuleBase" id="RU000363"/>
    </source>
</evidence>
<dbReference type="GO" id="GO:0005829">
    <property type="term" value="C:cytosol"/>
    <property type="evidence" value="ECO:0007669"/>
    <property type="project" value="TreeGrafter"/>
</dbReference>
<dbReference type="InterPro" id="IPR057326">
    <property type="entry name" value="KR_dom"/>
</dbReference>
<protein>
    <recommendedName>
        <fullName evidence="8">Ketoreductase domain-containing protein</fullName>
    </recommendedName>
</protein>
<evidence type="ECO:0000256" key="7">
    <source>
        <dbReference type="SAM" id="Phobius"/>
    </source>
</evidence>
<comment type="caution">
    <text evidence="9">The sequence shown here is derived from an EMBL/GenBank/DDBJ whole genome shotgun (WGS) entry which is preliminary data.</text>
</comment>
<comment type="subcellular location">
    <subcellularLocation>
        <location evidence="1">Membrane</location>
        <topology evidence="1">Single-pass type II membrane protein</topology>
    </subcellularLocation>
</comment>
<keyword evidence="10" id="KW-1185">Reference proteome</keyword>
<dbReference type="SUPFAM" id="SSF51735">
    <property type="entry name" value="NAD(P)-binding Rossmann-fold domains"/>
    <property type="match status" value="1"/>
</dbReference>
<dbReference type="PROSITE" id="PS00061">
    <property type="entry name" value="ADH_SHORT"/>
    <property type="match status" value="1"/>
</dbReference>
<evidence type="ECO:0000259" key="8">
    <source>
        <dbReference type="SMART" id="SM00822"/>
    </source>
</evidence>
<feature type="transmembrane region" description="Helical" evidence="7">
    <location>
        <begin position="12"/>
        <end position="34"/>
    </location>
</feature>
<accession>A0A9Q1KIV9</accession>
<dbReference type="InterPro" id="IPR020904">
    <property type="entry name" value="Sc_DH/Rdtase_CS"/>
</dbReference>
<reference evidence="9" key="1">
    <citation type="submission" date="2022-04" db="EMBL/GenBank/DDBJ databases">
        <title>Carnegiea gigantea Genome sequencing and assembly v2.</title>
        <authorList>
            <person name="Copetti D."/>
            <person name="Sanderson M.J."/>
            <person name="Burquez A."/>
            <person name="Wojciechowski M.F."/>
        </authorList>
    </citation>
    <scope>NUCLEOTIDE SEQUENCE</scope>
    <source>
        <strain evidence="9">SGP5-SGP5p</strain>
        <tissue evidence="9">Aerial part</tissue>
    </source>
</reference>
<evidence type="ECO:0000256" key="3">
    <source>
        <dbReference type="ARBA" id="ARBA00022857"/>
    </source>
</evidence>
<dbReference type="GO" id="GO:0008202">
    <property type="term" value="P:steroid metabolic process"/>
    <property type="evidence" value="ECO:0007669"/>
    <property type="project" value="TreeGrafter"/>
</dbReference>
<comment type="similarity">
    <text evidence="2 6">Belongs to the short-chain dehydrogenases/reductases (SDR) family.</text>
</comment>
<evidence type="ECO:0000313" key="9">
    <source>
        <dbReference type="EMBL" id="KAJ8444395.1"/>
    </source>
</evidence>
<dbReference type="PANTHER" id="PTHR43391">
    <property type="entry name" value="RETINOL DEHYDROGENASE-RELATED"/>
    <property type="match status" value="1"/>
</dbReference>
<dbReference type="Gene3D" id="3.40.50.720">
    <property type="entry name" value="NAD(P)-binding Rossmann-like Domain"/>
    <property type="match status" value="1"/>
</dbReference>
<dbReference type="PANTHER" id="PTHR43391:SF89">
    <property type="entry name" value="11-BETA-HYDROXYSTEROID DEHYDROGENASE 1A-RELATED"/>
    <property type="match status" value="1"/>
</dbReference>
<dbReference type="NCBIfam" id="NF004825">
    <property type="entry name" value="PRK06181.1"/>
    <property type="match status" value="1"/>
</dbReference>
<dbReference type="GO" id="GO:0072582">
    <property type="term" value="F:17-beta-hydroxysteroid dehydrogenase (NADP+) activity"/>
    <property type="evidence" value="ECO:0007669"/>
    <property type="project" value="TreeGrafter"/>
</dbReference>
<keyword evidence="3" id="KW-0521">NADP</keyword>
<evidence type="ECO:0000256" key="1">
    <source>
        <dbReference type="ARBA" id="ARBA00004606"/>
    </source>
</evidence>
<evidence type="ECO:0000313" key="10">
    <source>
        <dbReference type="Proteomes" id="UP001153076"/>
    </source>
</evidence>
<dbReference type="PRINTS" id="PR00081">
    <property type="entry name" value="GDHRDH"/>
</dbReference>
<name>A0A9Q1KIV9_9CARY</name>
<dbReference type="SMART" id="SM00822">
    <property type="entry name" value="PKS_KR"/>
    <property type="match status" value="1"/>
</dbReference>
<evidence type="ECO:0000256" key="2">
    <source>
        <dbReference type="ARBA" id="ARBA00006484"/>
    </source>
</evidence>
<feature type="domain" description="Ketoreductase" evidence="8">
    <location>
        <begin position="48"/>
        <end position="232"/>
    </location>
</feature>
<keyword evidence="7" id="KW-0812">Transmembrane</keyword>
<dbReference type="PRINTS" id="PR00080">
    <property type="entry name" value="SDRFAMILY"/>
</dbReference>
<dbReference type="AlphaFoldDB" id="A0A9Q1KIV9"/>
<dbReference type="EMBL" id="JAKOGI010000099">
    <property type="protein sequence ID" value="KAJ8444395.1"/>
    <property type="molecule type" value="Genomic_DNA"/>
</dbReference>